<name>A0A1I7SPM9_BURXY</name>
<feature type="domain" description="Serine/threonine-protein kinase ATR-like HEAT repeats" evidence="1">
    <location>
        <begin position="24"/>
        <end position="74"/>
    </location>
</feature>
<proteinExistence type="predicted"/>
<evidence type="ECO:0000259" key="1">
    <source>
        <dbReference type="Pfam" id="PF23593"/>
    </source>
</evidence>
<organism evidence="2 3">
    <name type="scientific">Bursaphelenchus xylophilus</name>
    <name type="common">Pinewood nematode worm</name>
    <name type="synonym">Aphelenchoides xylophilus</name>
    <dbReference type="NCBI Taxonomy" id="6326"/>
    <lineage>
        <taxon>Eukaryota</taxon>
        <taxon>Metazoa</taxon>
        <taxon>Ecdysozoa</taxon>
        <taxon>Nematoda</taxon>
        <taxon>Chromadorea</taxon>
        <taxon>Rhabditida</taxon>
        <taxon>Tylenchina</taxon>
        <taxon>Tylenchomorpha</taxon>
        <taxon>Aphelenchoidea</taxon>
        <taxon>Aphelenchoididae</taxon>
        <taxon>Bursaphelenchus</taxon>
    </lineage>
</organism>
<sequence>APPPPPKEEEKFFVTTYDPPFVLIRKAFNDLPKKKFYLVFSLLATRLSKAEKQDSDVVMEIMRSLLNEYPHQCTLLSMGEARCSTKK</sequence>
<dbReference type="InterPro" id="IPR057564">
    <property type="entry name" value="HEAT_ATR"/>
</dbReference>
<dbReference type="Pfam" id="PF23593">
    <property type="entry name" value="HEAT_ATR"/>
    <property type="match status" value="1"/>
</dbReference>
<accession>A0A1I7SPM9</accession>
<dbReference type="WBParaSite" id="BXY_1502200.1">
    <property type="protein sequence ID" value="BXY_1502200.1"/>
    <property type="gene ID" value="BXY_1502200"/>
</dbReference>
<evidence type="ECO:0000313" key="2">
    <source>
        <dbReference type="Proteomes" id="UP000095284"/>
    </source>
</evidence>
<evidence type="ECO:0000313" key="3">
    <source>
        <dbReference type="WBParaSite" id="BXY_1502200.1"/>
    </source>
</evidence>
<dbReference type="Proteomes" id="UP000095284">
    <property type="component" value="Unplaced"/>
</dbReference>
<dbReference type="AlphaFoldDB" id="A0A1I7SPM9"/>
<protein>
    <submittedName>
        <fullName evidence="3">DNA_ligase_A_N domain-containing protein</fullName>
    </submittedName>
</protein>
<reference evidence="3" key="1">
    <citation type="submission" date="2016-11" db="UniProtKB">
        <authorList>
            <consortium name="WormBaseParasite"/>
        </authorList>
    </citation>
    <scope>IDENTIFICATION</scope>
</reference>